<sequence>MRMIDLYYAPTPNGHKITLFLEEAELDYRIIRVDISKGDQFSPLFLAISPNNKIPAIIDNHPADGGKPLSLFESGEILLYLAEKTGKLLSGELRERHHTLQWLFWQTSGLGPMLGQNHHFTAYAPQPIPYAIERYQVETQRLYGVLNRRLEKAPWLGGDHYSIADIACWPWVNTHEKHRIDLASYPAVNNWFERIRTRPATERAMQKIQQI</sequence>
<dbReference type="InterPro" id="IPR004046">
    <property type="entry name" value="GST_C"/>
</dbReference>
<dbReference type="Pfam" id="PF00043">
    <property type="entry name" value="GST_C"/>
    <property type="match status" value="1"/>
</dbReference>
<dbReference type="CDD" id="cd10291">
    <property type="entry name" value="GST_C_YfcG_like"/>
    <property type="match status" value="1"/>
</dbReference>
<proteinExistence type="inferred from homology"/>
<gene>
    <name evidence="4" type="primary">yfcG</name>
    <name evidence="4" type="ORF">EcWSU1_03181</name>
</gene>
<dbReference type="Pfam" id="PF02798">
    <property type="entry name" value="GST_N"/>
    <property type="match status" value="1"/>
</dbReference>
<dbReference type="InterPro" id="IPR010987">
    <property type="entry name" value="Glutathione-S-Trfase_C-like"/>
</dbReference>
<dbReference type="HOGENOM" id="CLU_011226_14_4_6"/>
<dbReference type="eggNOG" id="COG0625">
    <property type="taxonomic scope" value="Bacteria"/>
</dbReference>
<evidence type="ECO:0000313" key="4">
    <source>
        <dbReference type="EMBL" id="AEW74609.1"/>
    </source>
</evidence>
<dbReference type="InterPro" id="IPR004045">
    <property type="entry name" value="Glutathione_S-Trfase_N"/>
</dbReference>
<dbReference type="CDD" id="cd03048">
    <property type="entry name" value="GST_N_Ure2p_like"/>
    <property type="match status" value="1"/>
</dbReference>
<dbReference type="InterPro" id="IPR040079">
    <property type="entry name" value="Glutathione_S-Trfase"/>
</dbReference>
<evidence type="ECO:0000256" key="1">
    <source>
        <dbReference type="RuleBase" id="RU003494"/>
    </source>
</evidence>
<dbReference type="EMBL" id="CP002886">
    <property type="protein sequence ID" value="AEW74609.1"/>
    <property type="molecule type" value="Genomic_DNA"/>
</dbReference>
<dbReference type="NCBIfam" id="NF010579">
    <property type="entry name" value="PRK13972.1"/>
    <property type="match status" value="1"/>
</dbReference>
<dbReference type="InterPro" id="IPR036249">
    <property type="entry name" value="Thioredoxin-like_sf"/>
</dbReference>
<name>G8LLH6_9ENTR</name>
<dbReference type="SFLD" id="SFLDG01151">
    <property type="entry name" value="Main.2:_Nu-like"/>
    <property type="match status" value="1"/>
</dbReference>
<dbReference type="PANTHER" id="PTHR44051">
    <property type="entry name" value="GLUTATHIONE S-TRANSFERASE-RELATED"/>
    <property type="match status" value="1"/>
</dbReference>
<feature type="domain" description="GST N-terminal" evidence="2">
    <location>
        <begin position="1"/>
        <end position="89"/>
    </location>
</feature>
<evidence type="ECO:0000259" key="3">
    <source>
        <dbReference type="PROSITE" id="PS50405"/>
    </source>
</evidence>
<organism evidence="4 5">
    <name type="scientific">Enterobacter ludwigii</name>
    <dbReference type="NCBI Taxonomy" id="299767"/>
    <lineage>
        <taxon>Bacteria</taxon>
        <taxon>Pseudomonadati</taxon>
        <taxon>Pseudomonadota</taxon>
        <taxon>Gammaproteobacteria</taxon>
        <taxon>Enterobacterales</taxon>
        <taxon>Enterobacteriaceae</taxon>
        <taxon>Enterobacter</taxon>
        <taxon>Enterobacter cloacae complex</taxon>
    </lineage>
</organism>
<feature type="domain" description="GST C-terminal" evidence="3">
    <location>
        <begin position="92"/>
        <end position="211"/>
    </location>
</feature>
<dbReference type="PROSITE" id="PS50404">
    <property type="entry name" value="GST_NTER"/>
    <property type="match status" value="1"/>
</dbReference>
<dbReference type="Gene3D" id="1.20.1050.10">
    <property type="match status" value="1"/>
</dbReference>
<dbReference type="SUPFAM" id="SSF47616">
    <property type="entry name" value="GST C-terminal domain-like"/>
    <property type="match status" value="1"/>
</dbReference>
<evidence type="ECO:0000313" key="5">
    <source>
        <dbReference type="Proteomes" id="UP000007838"/>
    </source>
</evidence>
<dbReference type="SUPFAM" id="SSF52833">
    <property type="entry name" value="Thioredoxin-like"/>
    <property type="match status" value="1"/>
</dbReference>
<protein>
    <submittedName>
        <fullName evidence="4">Putative disulfide bond reductase yfcG</fullName>
    </submittedName>
</protein>
<comment type="similarity">
    <text evidence="1">Belongs to the GST superfamily.</text>
</comment>
<dbReference type="GO" id="GO:0015036">
    <property type="term" value="F:disulfide oxidoreductase activity"/>
    <property type="evidence" value="ECO:0007669"/>
    <property type="project" value="TreeGrafter"/>
</dbReference>
<dbReference type="FunFam" id="3.40.30.10:FF:000046">
    <property type="entry name" value="GSH-dependent disulfide bond oxidoreductase"/>
    <property type="match status" value="1"/>
</dbReference>
<dbReference type="Proteomes" id="UP000007838">
    <property type="component" value="Chromosome"/>
</dbReference>
<dbReference type="PANTHER" id="PTHR44051:SF19">
    <property type="entry name" value="DISULFIDE-BOND OXIDOREDUCTASE YFCG"/>
    <property type="match status" value="1"/>
</dbReference>
<dbReference type="SFLD" id="SFLDG00358">
    <property type="entry name" value="Main_(cytGST)"/>
    <property type="match status" value="1"/>
</dbReference>
<dbReference type="AlphaFoldDB" id="G8LLH6"/>
<reference evidence="4 5" key="1">
    <citation type="journal article" date="2011" name="Stand. Genomic Sci.">
        <title>Complete genome of the onion pathogen Enterobacter cloacae EcWSU1.</title>
        <authorList>
            <person name="Humann J.L."/>
            <person name="Wildung M."/>
            <person name="Cheng C.H."/>
            <person name="Lee T."/>
            <person name="Stewart J.E."/>
            <person name="Drew J.C."/>
            <person name="Triplett E.W."/>
            <person name="Main D."/>
            <person name="Schroeder B.K."/>
        </authorList>
    </citation>
    <scope>NUCLEOTIDE SEQUENCE [LARGE SCALE GENOMIC DNA]</scope>
    <source>
        <strain evidence="4 5">EcWSU1</strain>
    </source>
</reference>
<dbReference type="Gene3D" id="3.40.30.10">
    <property type="entry name" value="Glutaredoxin"/>
    <property type="match status" value="1"/>
</dbReference>
<dbReference type="PROSITE" id="PS50405">
    <property type="entry name" value="GST_CTER"/>
    <property type="match status" value="1"/>
</dbReference>
<dbReference type="InterPro" id="IPR036282">
    <property type="entry name" value="Glutathione-S-Trfase_C_sf"/>
</dbReference>
<evidence type="ECO:0000259" key="2">
    <source>
        <dbReference type="PROSITE" id="PS50404"/>
    </source>
</evidence>
<dbReference type="SFLD" id="SFLDS00019">
    <property type="entry name" value="Glutathione_Transferase_(cytos"/>
    <property type="match status" value="1"/>
</dbReference>
<dbReference type="KEGG" id="eec:EcWSU1_03181"/>
<accession>G8LLH6</accession>